<evidence type="ECO:0000313" key="3">
    <source>
        <dbReference type="Proteomes" id="UP000054937"/>
    </source>
</evidence>
<dbReference type="Proteomes" id="UP000054937">
    <property type="component" value="Unassembled WGS sequence"/>
</dbReference>
<reference evidence="2 3" key="1">
    <citation type="journal article" date="2015" name="Sci. Rep.">
        <title>Genome of the facultative scuticociliatosis pathogen Pseudocohnilembus persalinus provides insight into its virulence through horizontal gene transfer.</title>
        <authorList>
            <person name="Xiong J."/>
            <person name="Wang G."/>
            <person name="Cheng J."/>
            <person name="Tian M."/>
            <person name="Pan X."/>
            <person name="Warren A."/>
            <person name="Jiang C."/>
            <person name="Yuan D."/>
            <person name="Miao W."/>
        </authorList>
    </citation>
    <scope>NUCLEOTIDE SEQUENCE [LARGE SCALE GENOMIC DNA]</scope>
    <source>
        <strain evidence="2">36N120E</strain>
    </source>
</reference>
<dbReference type="AlphaFoldDB" id="A0A0V0QGU3"/>
<accession>A0A0V0QGU3</accession>
<feature type="compositionally biased region" description="Basic residues" evidence="1">
    <location>
        <begin position="307"/>
        <end position="319"/>
    </location>
</feature>
<dbReference type="EMBL" id="LDAU01000170">
    <property type="protein sequence ID" value="KRX01364.1"/>
    <property type="molecule type" value="Genomic_DNA"/>
</dbReference>
<name>A0A0V0QGU3_PSEPJ</name>
<feature type="region of interest" description="Disordered" evidence="1">
    <location>
        <begin position="295"/>
        <end position="319"/>
    </location>
</feature>
<comment type="caution">
    <text evidence="2">The sequence shown here is derived from an EMBL/GenBank/DDBJ whole genome shotgun (WGS) entry which is preliminary data.</text>
</comment>
<proteinExistence type="predicted"/>
<protein>
    <submittedName>
        <fullName evidence="2">Uncharacterized protein</fullName>
    </submittedName>
</protein>
<keyword evidence="3" id="KW-1185">Reference proteome</keyword>
<organism evidence="2 3">
    <name type="scientific">Pseudocohnilembus persalinus</name>
    <name type="common">Ciliate</name>
    <dbReference type="NCBI Taxonomy" id="266149"/>
    <lineage>
        <taxon>Eukaryota</taxon>
        <taxon>Sar</taxon>
        <taxon>Alveolata</taxon>
        <taxon>Ciliophora</taxon>
        <taxon>Intramacronucleata</taxon>
        <taxon>Oligohymenophorea</taxon>
        <taxon>Scuticociliatia</taxon>
        <taxon>Philasterida</taxon>
        <taxon>Pseudocohnilembidae</taxon>
        <taxon>Pseudocohnilembus</taxon>
    </lineage>
</organism>
<sequence length="319" mass="38481">MSFYDIDIVDLFYLLSSDTLNISHERFILFYLYTYMTKCNLKEAEILLKTVRFNFLELGIILDFARDHVIVQKIPYFKNILSKEILNRYLENHQISVQDKEKDQLNAQIGPRKFYYANKLYKNRQFKDDIVEWLIGTEHHEGFETIQKIIEKEKRQKVSEIIQECDNNNRFIPQNFDQNNYNSNNLQNIDKNSDISFQSLDDAKIFQQRQLQQSQANKNQEQNFRYFNLNENPMNKLNYNQQNNDYRQFLYPALQKLGDIVISPFKVAKNYLIDNNEQNIENQNNLQPYQNQNIRQNEVSSDDPMKNYKRKKMKKENQK</sequence>
<gene>
    <name evidence="2" type="ORF">PPERSA_01267</name>
</gene>
<evidence type="ECO:0000313" key="2">
    <source>
        <dbReference type="EMBL" id="KRX01364.1"/>
    </source>
</evidence>
<dbReference type="InParanoid" id="A0A0V0QGU3"/>
<evidence type="ECO:0000256" key="1">
    <source>
        <dbReference type="SAM" id="MobiDB-lite"/>
    </source>
</evidence>